<dbReference type="AlphaFoldDB" id="A0A917BQA9"/>
<feature type="domain" description="Methyltransferase" evidence="1">
    <location>
        <begin position="54"/>
        <end position="153"/>
    </location>
</feature>
<gene>
    <name evidence="2" type="ORF">GCM10011519_25500</name>
</gene>
<dbReference type="Proteomes" id="UP000649179">
    <property type="component" value="Unassembled WGS sequence"/>
</dbReference>
<dbReference type="RefSeq" id="WP_229660840.1">
    <property type="nucleotide sequence ID" value="NZ_BMKQ01000001.1"/>
</dbReference>
<comment type="caution">
    <text evidence="2">The sequence shown here is derived from an EMBL/GenBank/DDBJ whole genome shotgun (WGS) entry which is preliminary data.</text>
</comment>
<reference evidence="2" key="1">
    <citation type="journal article" date="2014" name="Int. J. Syst. Evol. Microbiol.">
        <title>Complete genome sequence of Corynebacterium casei LMG S-19264T (=DSM 44701T), isolated from a smear-ripened cheese.</title>
        <authorList>
            <consortium name="US DOE Joint Genome Institute (JGI-PGF)"/>
            <person name="Walter F."/>
            <person name="Albersmeier A."/>
            <person name="Kalinowski J."/>
            <person name="Ruckert C."/>
        </authorList>
    </citation>
    <scope>NUCLEOTIDE SEQUENCE</scope>
    <source>
        <strain evidence="2">CGMCC 1.16067</strain>
    </source>
</reference>
<sequence length="258" mass="28609">MSTPTSGRPTPEQAAAWLERWDRQQEHYMPDREERFAALLDVVVDVVSRPDPLVVDLGIGPGSLAHRLLDRLPEARVVGVDADPLLLALGNLARPDDRLRTVLADLRDDGWYDCLGLDRAPDVFVSSTALHWMDVDDLRALLARCAQEVAPGGLLVDADHLYEGESGPRLDALARRMTVRRAQRAGTRGHEDWEEWWSAVERAPELAALVAERAGGFVHVVERRATVRDWVDLLLASGFAEAGTLWQYGDDRVVVGLA</sequence>
<dbReference type="InterPro" id="IPR041698">
    <property type="entry name" value="Methyltransf_25"/>
</dbReference>
<dbReference type="EMBL" id="BMKQ01000001">
    <property type="protein sequence ID" value="GGF50448.1"/>
    <property type="molecule type" value="Genomic_DNA"/>
</dbReference>
<protein>
    <recommendedName>
        <fullName evidence="1">Methyltransferase domain-containing protein</fullName>
    </recommendedName>
</protein>
<dbReference type="CDD" id="cd02440">
    <property type="entry name" value="AdoMet_MTases"/>
    <property type="match status" value="1"/>
</dbReference>
<accession>A0A917BQA9</accession>
<dbReference type="SUPFAM" id="SSF53335">
    <property type="entry name" value="S-adenosyl-L-methionine-dependent methyltransferases"/>
    <property type="match status" value="1"/>
</dbReference>
<reference evidence="2" key="2">
    <citation type="submission" date="2020-09" db="EMBL/GenBank/DDBJ databases">
        <authorList>
            <person name="Sun Q."/>
            <person name="Zhou Y."/>
        </authorList>
    </citation>
    <scope>NUCLEOTIDE SEQUENCE</scope>
    <source>
        <strain evidence="2">CGMCC 1.16067</strain>
    </source>
</reference>
<dbReference type="InterPro" id="IPR029063">
    <property type="entry name" value="SAM-dependent_MTases_sf"/>
</dbReference>
<keyword evidence="3" id="KW-1185">Reference proteome</keyword>
<dbReference type="Pfam" id="PF13649">
    <property type="entry name" value="Methyltransf_25"/>
    <property type="match status" value="1"/>
</dbReference>
<proteinExistence type="predicted"/>
<organism evidence="2 3">
    <name type="scientific">Marmoricola endophyticus</name>
    <dbReference type="NCBI Taxonomy" id="2040280"/>
    <lineage>
        <taxon>Bacteria</taxon>
        <taxon>Bacillati</taxon>
        <taxon>Actinomycetota</taxon>
        <taxon>Actinomycetes</taxon>
        <taxon>Propionibacteriales</taxon>
        <taxon>Nocardioidaceae</taxon>
        <taxon>Marmoricola</taxon>
    </lineage>
</organism>
<name>A0A917BQA9_9ACTN</name>
<evidence type="ECO:0000313" key="3">
    <source>
        <dbReference type="Proteomes" id="UP000649179"/>
    </source>
</evidence>
<dbReference type="Gene3D" id="3.40.50.150">
    <property type="entry name" value="Vaccinia Virus protein VP39"/>
    <property type="match status" value="1"/>
</dbReference>
<evidence type="ECO:0000259" key="1">
    <source>
        <dbReference type="Pfam" id="PF13649"/>
    </source>
</evidence>
<evidence type="ECO:0000313" key="2">
    <source>
        <dbReference type="EMBL" id="GGF50448.1"/>
    </source>
</evidence>